<dbReference type="PANTHER" id="PTHR38886">
    <property type="entry name" value="SESA DOMAIN-CONTAINING PROTEIN"/>
    <property type="match status" value="1"/>
</dbReference>
<accession>A0ABR4HAA4</accession>
<dbReference type="InterPro" id="IPR054464">
    <property type="entry name" value="ULD_fung"/>
</dbReference>
<feature type="domain" description="Ubiquitin-like" evidence="1">
    <location>
        <begin position="226"/>
        <end position="311"/>
    </location>
</feature>
<dbReference type="Proteomes" id="UP001610334">
    <property type="component" value="Unassembled WGS sequence"/>
</dbReference>
<name>A0ABR4HAA4_9EURO</name>
<organism evidence="2 3">
    <name type="scientific">Aspergillus granulosus</name>
    <dbReference type="NCBI Taxonomy" id="176169"/>
    <lineage>
        <taxon>Eukaryota</taxon>
        <taxon>Fungi</taxon>
        <taxon>Dikarya</taxon>
        <taxon>Ascomycota</taxon>
        <taxon>Pezizomycotina</taxon>
        <taxon>Eurotiomycetes</taxon>
        <taxon>Eurotiomycetidae</taxon>
        <taxon>Eurotiales</taxon>
        <taxon>Aspergillaceae</taxon>
        <taxon>Aspergillus</taxon>
        <taxon>Aspergillus subgen. Nidulantes</taxon>
    </lineage>
</organism>
<protein>
    <recommendedName>
        <fullName evidence="1">Ubiquitin-like domain-containing protein</fullName>
    </recommendedName>
</protein>
<evidence type="ECO:0000313" key="2">
    <source>
        <dbReference type="EMBL" id="KAL2812401.1"/>
    </source>
</evidence>
<sequence>MAVGFGFSAGDFVAALKLVKTVIDALRESSQASTSFCSLINELHALESAIIRVKMLDLDELQYAEKTALQQAASQCQQTIGDFWSKVQKYQPHLQQRGTNSQLKDGWAKVKWALCKQADIKEFQRRIMGHTRSITLLLLTVNVGVTTIRQSKADSQHKDFSSKIENTSCRIIRTLISLADSVAQCVQQGKVLLEFGARIVQTNLCIFHEIRDMERYIHRIPEQIQRQQPVYMIDAFNNVCPFHLEFIQSAEAFLAVLKINLKKTSCGPEMIDRGDFVIEELGTNTLINITQQWDTCFYPGQRVAMSMVFRQKAEGSSCPRCKASHNESTGEEISCTTCGTVFRRIEELDIDSLPHQLE</sequence>
<evidence type="ECO:0000313" key="3">
    <source>
        <dbReference type="Proteomes" id="UP001610334"/>
    </source>
</evidence>
<evidence type="ECO:0000259" key="1">
    <source>
        <dbReference type="Pfam" id="PF22893"/>
    </source>
</evidence>
<comment type="caution">
    <text evidence="2">The sequence shown here is derived from an EMBL/GenBank/DDBJ whole genome shotgun (WGS) entry which is preliminary data.</text>
</comment>
<keyword evidence="3" id="KW-1185">Reference proteome</keyword>
<dbReference type="Pfam" id="PF22893">
    <property type="entry name" value="ULD_2"/>
    <property type="match status" value="1"/>
</dbReference>
<proteinExistence type="predicted"/>
<dbReference type="PANTHER" id="PTHR38886:SF1">
    <property type="entry name" value="NACHT-NTPASE AND P-LOOP NTPASES N-TERMINAL DOMAIN-CONTAINING PROTEIN"/>
    <property type="match status" value="1"/>
</dbReference>
<dbReference type="EMBL" id="JBFXLT010000048">
    <property type="protein sequence ID" value="KAL2812401.1"/>
    <property type="molecule type" value="Genomic_DNA"/>
</dbReference>
<reference evidence="2 3" key="1">
    <citation type="submission" date="2024-07" db="EMBL/GenBank/DDBJ databases">
        <title>Section-level genome sequencing and comparative genomics of Aspergillus sections Usti and Cavernicolus.</title>
        <authorList>
            <consortium name="Lawrence Berkeley National Laboratory"/>
            <person name="Nybo J.L."/>
            <person name="Vesth T.C."/>
            <person name="Theobald S."/>
            <person name="Frisvad J.C."/>
            <person name="Larsen T.O."/>
            <person name="Kjaerboelling I."/>
            <person name="Rothschild-Mancinelli K."/>
            <person name="Lyhne E.K."/>
            <person name="Kogle M.E."/>
            <person name="Barry K."/>
            <person name="Clum A."/>
            <person name="Na H."/>
            <person name="Ledsgaard L."/>
            <person name="Lin J."/>
            <person name="Lipzen A."/>
            <person name="Kuo A."/>
            <person name="Riley R."/>
            <person name="Mondo S."/>
            <person name="Labutti K."/>
            <person name="Haridas S."/>
            <person name="Pangalinan J."/>
            <person name="Salamov A.A."/>
            <person name="Simmons B.A."/>
            <person name="Magnuson J.K."/>
            <person name="Chen J."/>
            <person name="Drula E."/>
            <person name="Henrissat B."/>
            <person name="Wiebenga A."/>
            <person name="Lubbers R.J."/>
            <person name="Gomes A.C."/>
            <person name="Makela M.R."/>
            <person name="Stajich J."/>
            <person name="Grigoriev I.V."/>
            <person name="Mortensen U.H."/>
            <person name="De Vries R.P."/>
            <person name="Baker S.E."/>
            <person name="Andersen M.R."/>
        </authorList>
    </citation>
    <scope>NUCLEOTIDE SEQUENCE [LARGE SCALE GENOMIC DNA]</scope>
    <source>
        <strain evidence="2 3">CBS 588.65</strain>
    </source>
</reference>
<gene>
    <name evidence="2" type="ORF">BJX63DRAFT_247942</name>
</gene>